<gene>
    <name evidence="1" type="ORF">KRQ00_002019</name>
</gene>
<dbReference type="EMBL" id="DAEQIJ010000008">
    <property type="protein sequence ID" value="HBH2620256.1"/>
    <property type="molecule type" value="Genomic_DNA"/>
</dbReference>
<evidence type="ECO:0000313" key="2">
    <source>
        <dbReference type="Proteomes" id="UP000879542"/>
    </source>
</evidence>
<dbReference type="RefSeq" id="WP_003429602.1">
    <property type="nucleotide sequence ID" value="NZ_AP025558.1"/>
</dbReference>
<sequence length="97" mass="11471">MTLDLNIKELYELGFSEEFIALAKAHLLDDFIFNDVPKLSYTNVGKMYDIKKYEIFIVVNETLIYILQTQYKEEFLPVEEQILSFGTVKKMLEYVCK</sequence>
<dbReference type="Proteomes" id="UP000879542">
    <property type="component" value="Unassembled WGS sequence"/>
</dbReference>
<organism evidence="1 2">
    <name type="scientific">Clostridioides difficile</name>
    <name type="common">Peptoclostridium difficile</name>
    <dbReference type="NCBI Taxonomy" id="1496"/>
    <lineage>
        <taxon>Bacteria</taxon>
        <taxon>Bacillati</taxon>
        <taxon>Bacillota</taxon>
        <taxon>Clostridia</taxon>
        <taxon>Peptostreptococcales</taxon>
        <taxon>Peptostreptococcaceae</taxon>
        <taxon>Clostridioides</taxon>
    </lineage>
</organism>
<protein>
    <submittedName>
        <fullName evidence="1">Uncharacterized protein</fullName>
    </submittedName>
</protein>
<proteinExistence type="predicted"/>
<comment type="caution">
    <text evidence="1">The sequence shown here is derived from an EMBL/GenBank/DDBJ whole genome shotgun (WGS) entry which is preliminary data.</text>
</comment>
<reference evidence="1" key="2">
    <citation type="submission" date="2021-06" db="EMBL/GenBank/DDBJ databases">
        <authorList>
            <consortium name="NCBI Pathogen Detection Project"/>
        </authorList>
    </citation>
    <scope>NUCLEOTIDE SEQUENCE</scope>
    <source>
        <strain evidence="1">Clostridioides</strain>
    </source>
</reference>
<name>A0A9P3WUB2_CLODI</name>
<evidence type="ECO:0000313" key="1">
    <source>
        <dbReference type="EMBL" id="HBH2620256.1"/>
    </source>
</evidence>
<reference evidence="1" key="1">
    <citation type="journal article" date="2018" name="Genome Biol.">
        <title>SKESA: strategic k-mer extension for scrupulous assemblies.</title>
        <authorList>
            <person name="Souvorov A."/>
            <person name="Agarwala R."/>
            <person name="Lipman D.J."/>
        </authorList>
    </citation>
    <scope>NUCLEOTIDE SEQUENCE</scope>
    <source>
        <strain evidence="1">Clostridioides</strain>
    </source>
</reference>
<accession>A0A9P3WUB2</accession>
<dbReference type="AlphaFoldDB" id="A0A9P3WUB2"/>